<reference evidence="3" key="1">
    <citation type="journal article" date="2020" name="Stud. Mycol.">
        <title>101 Dothideomycetes genomes: a test case for predicting lifestyles and emergence of pathogens.</title>
        <authorList>
            <person name="Haridas S."/>
            <person name="Albert R."/>
            <person name="Binder M."/>
            <person name="Bloem J."/>
            <person name="Labutti K."/>
            <person name="Salamov A."/>
            <person name="Andreopoulos B."/>
            <person name="Baker S."/>
            <person name="Barry K."/>
            <person name="Bills G."/>
            <person name="Bluhm B."/>
            <person name="Cannon C."/>
            <person name="Castanera R."/>
            <person name="Culley D."/>
            <person name="Daum C."/>
            <person name="Ezra D."/>
            <person name="Gonzalez J."/>
            <person name="Henrissat B."/>
            <person name="Kuo A."/>
            <person name="Liang C."/>
            <person name="Lipzen A."/>
            <person name="Lutzoni F."/>
            <person name="Magnuson J."/>
            <person name="Mondo S."/>
            <person name="Nolan M."/>
            <person name="Ohm R."/>
            <person name="Pangilinan J."/>
            <person name="Park H.-J."/>
            <person name="Ramirez L."/>
            <person name="Alfaro M."/>
            <person name="Sun H."/>
            <person name="Tritt A."/>
            <person name="Yoshinaga Y."/>
            <person name="Zwiers L.-H."/>
            <person name="Turgeon B."/>
            <person name="Goodwin S."/>
            <person name="Spatafora J."/>
            <person name="Crous P."/>
            <person name="Grigoriev I."/>
        </authorList>
    </citation>
    <scope>NUCLEOTIDE SEQUENCE</scope>
    <source>
        <strain evidence="3">CBS 262.69</strain>
    </source>
</reference>
<dbReference type="EMBL" id="ML996704">
    <property type="protein sequence ID" value="KAF2397052.1"/>
    <property type="molecule type" value="Genomic_DNA"/>
</dbReference>
<keyword evidence="2" id="KW-0812">Transmembrane</keyword>
<dbReference type="Proteomes" id="UP000799640">
    <property type="component" value="Unassembled WGS sequence"/>
</dbReference>
<feature type="compositionally biased region" description="Pro residues" evidence="1">
    <location>
        <begin position="183"/>
        <end position="197"/>
    </location>
</feature>
<evidence type="ECO:0000256" key="1">
    <source>
        <dbReference type="SAM" id="MobiDB-lite"/>
    </source>
</evidence>
<gene>
    <name evidence="3" type="ORF">EJ06DRAFT_158805</name>
</gene>
<evidence type="ECO:0000313" key="4">
    <source>
        <dbReference type="Proteomes" id="UP000799640"/>
    </source>
</evidence>
<name>A0A6G1HM31_9PEZI</name>
<feature type="region of interest" description="Disordered" evidence="1">
    <location>
        <begin position="125"/>
        <end position="209"/>
    </location>
</feature>
<evidence type="ECO:0000256" key="2">
    <source>
        <dbReference type="SAM" id="Phobius"/>
    </source>
</evidence>
<feature type="transmembrane region" description="Helical" evidence="2">
    <location>
        <begin position="29"/>
        <end position="50"/>
    </location>
</feature>
<evidence type="ECO:0000313" key="3">
    <source>
        <dbReference type="EMBL" id="KAF2397052.1"/>
    </source>
</evidence>
<keyword evidence="2" id="KW-0472">Membrane</keyword>
<dbReference type="AlphaFoldDB" id="A0A6G1HM31"/>
<organism evidence="3 4">
    <name type="scientific">Trichodelitschia bisporula</name>
    <dbReference type="NCBI Taxonomy" id="703511"/>
    <lineage>
        <taxon>Eukaryota</taxon>
        <taxon>Fungi</taxon>
        <taxon>Dikarya</taxon>
        <taxon>Ascomycota</taxon>
        <taxon>Pezizomycotina</taxon>
        <taxon>Dothideomycetes</taxon>
        <taxon>Dothideomycetes incertae sedis</taxon>
        <taxon>Phaeotrichales</taxon>
        <taxon>Phaeotrichaceae</taxon>
        <taxon>Trichodelitschia</taxon>
    </lineage>
</organism>
<sequence length="209" mass="22650">MIGGNSVGGYLASRILVFESLFLSSSLPLFLSSSLHLFVFSQIFCLYRGLMRVSSLYFRWEGRQTTRMGCRRTTISFRAISALCTVHTSRPGQTGIPNEPQAPNAYHPVAPATITAPYITKPQTTPTAAPYALRSNPSRQVLKQPKIKAQPPTPAPSTSPSLSPSPSTHPPPSNTVPAKHAYPPRPHPLPQAFPPSPALSFPQLPRPAC</sequence>
<protein>
    <submittedName>
        <fullName evidence="3">Uncharacterized protein</fullName>
    </submittedName>
</protein>
<keyword evidence="2" id="KW-1133">Transmembrane helix</keyword>
<accession>A0A6G1HM31</accession>
<proteinExistence type="predicted"/>
<keyword evidence="4" id="KW-1185">Reference proteome</keyword>